<evidence type="ECO:0000256" key="1">
    <source>
        <dbReference type="SAM" id="Phobius"/>
    </source>
</evidence>
<keyword evidence="1" id="KW-1133">Transmembrane helix</keyword>
<evidence type="ECO:0000313" key="3">
    <source>
        <dbReference type="Proteomes" id="UP001589920"/>
    </source>
</evidence>
<dbReference type="EMBL" id="JBHMQU010000009">
    <property type="protein sequence ID" value="MFC0810832.1"/>
    <property type="molecule type" value="Genomic_DNA"/>
</dbReference>
<comment type="caution">
    <text evidence="2">The sequence shown here is derived from an EMBL/GenBank/DDBJ whole genome shotgun (WGS) entry which is preliminary data.</text>
</comment>
<feature type="transmembrane region" description="Helical" evidence="1">
    <location>
        <begin position="61"/>
        <end position="87"/>
    </location>
</feature>
<name>A0ABV6T0P4_9RHOB</name>
<keyword evidence="1" id="KW-0812">Transmembrane</keyword>
<gene>
    <name evidence="2" type="ORF">ACFHYO_01720</name>
</gene>
<dbReference type="InterPro" id="IPR018723">
    <property type="entry name" value="DUF2254_membrane"/>
</dbReference>
<dbReference type="Proteomes" id="UP001589920">
    <property type="component" value="Unassembled WGS sequence"/>
</dbReference>
<proteinExistence type="predicted"/>
<keyword evidence="1" id="KW-0472">Membrane</keyword>
<feature type="transmembrane region" description="Helical" evidence="1">
    <location>
        <begin position="21"/>
        <end position="41"/>
    </location>
</feature>
<feature type="transmembrane region" description="Helical" evidence="1">
    <location>
        <begin position="108"/>
        <end position="131"/>
    </location>
</feature>
<protein>
    <submittedName>
        <fullName evidence="2">DUF2254 domain-containing protein</fullName>
    </submittedName>
</protein>
<dbReference type="Pfam" id="PF10011">
    <property type="entry name" value="DUF2254"/>
    <property type="match status" value="1"/>
</dbReference>
<dbReference type="RefSeq" id="WP_394317917.1">
    <property type="nucleotide sequence ID" value="NZ_JBHMQU010000009.1"/>
</dbReference>
<organism evidence="2 3">
    <name type="scientific">Paracoccus panacisoli</name>
    <dbReference type="NCBI Taxonomy" id="1510163"/>
    <lineage>
        <taxon>Bacteria</taxon>
        <taxon>Pseudomonadati</taxon>
        <taxon>Pseudomonadota</taxon>
        <taxon>Alphaproteobacteria</taxon>
        <taxon>Rhodobacterales</taxon>
        <taxon>Paracoccaceae</taxon>
        <taxon>Paracoccus</taxon>
    </lineage>
</organism>
<keyword evidence="3" id="KW-1185">Reference proteome</keyword>
<feature type="transmembrane region" description="Helical" evidence="1">
    <location>
        <begin position="137"/>
        <end position="158"/>
    </location>
</feature>
<reference evidence="2 3" key="1">
    <citation type="submission" date="2024-09" db="EMBL/GenBank/DDBJ databases">
        <authorList>
            <person name="Sun Q."/>
            <person name="Mori K."/>
        </authorList>
    </citation>
    <scope>NUCLEOTIDE SEQUENCE [LARGE SCALE GENOMIC DNA]</scope>
    <source>
        <strain evidence="2 3">KCTC 42086</strain>
    </source>
</reference>
<evidence type="ECO:0000313" key="2">
    <source>
        <dbReference type="EMBL" id="MFC0810832.1"/>
    </source>
</evidence>
<sequence>MDRWLNGNWGQRLRELLRRMWLRVTLFSLSGVALAALAWWVGPYLPYVPEIELASGSVDALLNIVASSMLTVTTFSMSIIVGAYGSATTSATPRSNTLLAADPAAQNAVSIFIGSFLFSIVGIIGLSAGLYADQARVLLFVAALIDILLIAWALLRWVDHLNSFGRVSDIIARIEAVADEAAALYRDSPTLGAIPVELRGGITGPALVGKRAGYVRFIDMAGLNGLADKHGIEVEILRMPGKYVHRDEPLLRVSQPVPLEVGASLCDEFEIGDTRSFDQDLRYGMIVLSEVASKALSAAVNDPGTAVDVLRAGSRVLETLHAPRDGGPEPGQRPGARQVVEHTRLRAPAMDVPELYREFYGPILRDGAGTAEVIQTLIDGLEMLARCGEAAPARRLLNDARMRSDAELTQGWERKMVG</sequence>
<accession>A0ABV6T0P4</accession>